<dbReference type="GO" id="GO:0019265">
    <property type="term" value="P:glycine biosynthetic process, by transamination of glyoxylate"/>
    <property type="evidence" value="ECO:0007669"/>
    <property type="project" value="TreeGrafter"/>
</dbReference>
<evidence type="ECO:0000313" key="9">
    <source>
        <dbReference type="EMBL" id="RAK59889.1"/>
    </source>
</evidence>
<comment type="caution">
    <text evidence="9">The sequence shown here is derived from an EMBL/GenBank/DDBJ whole genome shotgun (WGS) entry which is preliminary data.</text>
</comment>
<proteinExistence type="inferred from homology"/>
<evidence type="ECO:0000256" key="2">
    <source>
        <dbReference type="ARBA" id="ARBA00009236"/>
    </source>
</evidence>
<evidence type="ECO:0000256" key="5">
    <source>
        <dbReference type="ARBA" id="ARBA00022898"/>
    </source>
</evidence>
<dbReference type="PIRSF" id="PIRSF000524">
    <property type="entry name" value="SPT"/>
    <property type="match status" value="1"/>
</dbReference>
<dbReference type="GO" id="GO:0008453">
    <property type="term" value="F:alanine-glyoxylate transaminase activity"/>
    <property type="evidence" value="ECO:0007669"/>
    <property type="project" value="TreeGrafter"/>
</dbReference>
<dbReference type="InterPro" id="IPR015421">
    <property type="entry name" value="PyrdxlP-dep_Trfase_major"/>
</dbReference>
<gene>
    <name evidence="9" type="ORF">DJ021_08755</name>
</gene>
<evidence type="ECO:0000313" key="10">
    <source>
        <dbReference type="Proteomes" id="UP000249842"/>
    </source>
</evidence>
<dbReference type="PANTHER" id="PTHR21152">
    <property type="entry name" value="AMINOTRANSFERASE CLASS V"/>
    <property type="match status" value="1"/>
</dbReference>
<organism evidence="9 10">
    <name type="scientific">Phenylobacterium hankyongense</name>
    <dbReference type="NCBI Taxonomy" id="1813876"/>
    <lineage>
        <taxon>Bacteria</taxon>
        <taxon>Pseudomonadati</taxon>
        <taxon>Pseudomonadota</taxon>
        <taxon>Alphaproteobacteria</taxon>
        <taxon>Caulobacterales</taxon>
        <taxon>Caulobacteraceae</taxon>
        <taxon>Phenylobacterium</taxon>
    </lineage>
</organism>
<name>A0A328AZ10_9CAUL</name>
<dbReference type="InterPro" id="IPR024169">
    <property type="entry name" value="SP_NH2Trfase/AEP_transaminase"/>
</dbReference>
<evidence type="ECO:0000256" key="1">
    <source>
        <dbReference type="ARBA" id="ARBA00001933"/>
    </source>
</evidence>
<dbReference type="GO" id="GO:0004760">
    <property type="term" value="F:L-serine-pyruvate transaminase activity"/>
    <property type="evidence" value="ECO:0007669"/>
    <property type="project" value="TreeGrafter"/>
</dbReference>
<dbReference type="PANTHER" id="PTHR21152:SF40">
    <property type="entry name" value="ALANINE--GLYOXYLATE AMINOTRANSFERASE"/>
    <property type="match status" value="1"/>
</dbReference>
<keyword evidence="4 9" id="KW-0808">Transferase</keyword>
<accession>A0A328AZ10</accession>
<dbReference type="InterPro" id="IPR015422">
    <property type="entry name" value="PyrdxlP-dep_Trfase_small"/>
</dbReference>
<feature type="modified residue" description="N6-(pyridoxal phosphate)lysine" evidence="7">
    <location>
        <position position="197"/>
    </location>
</feature>
<sequence>MMMQSFQPPRRVLMGPGPSDVGPRVLQAMARPTIGHLDPEFQALMEEIKSALQRLFNAPDHACVPLPAPGTAGMEAAIMNLLEPGDRAVIAVNGAFGGRMADMADRAGATVVTVEHDWGQPVDPARVEAALAEAPTKVLAFVHAETSTGVRSDAATLCGIARKHRALSIVDCVTSLGGIPVDAAAWDADVVYSGTQKCLSAPPGLSPIALSTRAQAAIAGRKEKVRNWLFDFNLLMGYWGGEGGRTYHHTAPINALYGLHEALVVLFEEGQQAAVVRHARAHEALVAGLEATGLRMLVDEAHRLPQLNTVLVPDGIDEAAVRAHVLKTWDLEVGAGLGPLKGKVWRIGLMGASATPWHVRLCLTALCEALAAQGFDADAKAALAAADRRLAA</sequence>
<dbReference type="AlphaFoldDB" id="A0A328AZ10"/>
<dbReference type="SUPFAM" id="SSF53383">
    <property type="entry name" value="PLP-dependent transferases"/>
    <property type="match status" value="1"/>
</dbReference>
<protein>
    <submittedName>
        <fullName evidence="9">Alanine--glyoxylate aminotransferase</fullName>
    </submittedName>
</protein>
<comment type="cofactor">
    <cofactor evidence="1 7">
        <name>pyridoxal 5'-phosphate</name>
        <dbReference type="ChEBI" id="CHEBI:597326"/>
    </cofactor>
</comment>
<dbReference type="InterPro" id="IPR015424">
    <property type="entry name" value="PyrdxlP-dep_Trfase"/>
</dbReference>
<keyword evidence="10" id="KW-1185">Reference proteome</keyword>
<dbReference type="Gene3D" id="3.40.640.10">
    <property type="entry name" value="Type I PLP-dependent aspartate aminotransferase-like (Major domain)"/>
    <property type="match status" value="1"/>
</dbReference>
<comment type="similarity">
    <text evidence="2">Belongs to the class-V pyridoxal-phosphate-dependent aminotransferase family.</text>
</comment>
<evidence type="ECO:0000256" key="6">
    <source>
        <dbReference type="PIRSR" id="PIRSR000524-1"/>
    </source>
</evidence>
<dbReference type="EMBL" id="QFYP01000001">
    <property type="protein sequence ID" value="RAK59889.1"/>
    <property type="molecule type" value="Genomic_DNA"/>
</dbReference>
<feature type="binding site" evidence="6">
    <location>
        <position position="346"/>
    </location>
    <ligand>
        <name>substrate</name>
    </ligand>
</feature>
<evidence type="ECO:0000259" key="8">
    <source>
        <dbReference type="Pfam" id="PF00266"/>
    </source>
</evidence>
<dbReference type="Gene3D" id="3.90.1150.10">
    <property type="entry name" value="Aspartate Aminotransferase, domain 1"/>
    <property type="match status" value="1"/>
</dbReference>
<reference evidence="10" key="1">
    <citation type="submission" date="2018-05" db="EMBL/GenBank/DDBJ databases">
        <authorList>
            <person name="Li X."/>
        </authorList>
    </citation>
    <scope>NUCLEOTIDE SEQUENCE [LARGE SCALE GENOMIC DNA]</scope>
    <source>
        <strain evidence="10">HKS-05</strain>
    </source>
</reference>
<keyword evidence="5 7" id="KW-0663">Pyridoxal phosphate</keyword>
<dbReference type="OrthoDB" id="389074at2"/>
<dbReference type="Proteomes" id="UP000249842">
    <property type="component" value="Unassembled WGS sequence"/>
</dbReference>
<evidence type="ECO:0000256" key="3">
    <source>
        <dbReference type="ARBA" id="ARBA00022576"/>
    </source>
</evidence>
<dbReference type="Pfam" id="PF00266">
    <property type="entry name" value="Aminotran_5"/>
    <property type="match status" value="1"/>
</dbReference>
<keyword evidence="3 9" id="KW-0032">Aminotransferase</keyword>
<evidence type="ECO:0000256" key="7">
    <source>
        <dbReference type="PIRSR" id="PIRSR000524-50"/>
    </source>
</evidence>
<feature type="domain" description="Aminotransferase class V" evidence="8">
    <location>
        <begin position="33"/>
        <end position="336"/>
    </location>
</feature>
<dbReference type="InterPro" id="IPR000192">
    <property type="entry name" value="Aminotrans_V_dom"/>
</dbReference>
<dbReference type="FunFam" id="3.40.640.10:FF:000027">
    <property type="entry name" value="Serine--pyruvate aminotransferase, mitochondrial"/>
    <property type="match status" value="1"/>
</dbReference>
<evidence type="ECO:0000256" key="4">
    <source>
        <dbReference type="ARBA" id="ARBA00022679"/>
    </source>
</evidence>